<dbReference type="InterPro" id="IPR011845">
    <property type="entry name" value="PqqC"/>
</dbReference>
<dbReference type="SUPFAM" id="SSF48613">
    <property type="entry name" value="Heme oxygenase-like"/>
    <property type="match status" value="1"/>
</dbReference>
<dbReference type="GO" id="GO:0018189">
    <property type="term" value="P:pyrroloquinoline quinone biosynthetic process"/>
    <property type="evidence" value="ECO:0007669"/>
    <property type="project" value="UniProtKB-UniRule"/>
</dbReference>
<dbReference type="Pfam" id="PF03070">
    <property type="entry name" value="TENA_THI-4"/>
    <property type="match status" value="1"/>
</dbReference>
<dbReference type="UniPathway" id="UPA00539"/>
<dbReference type="NCBIfam" id="TIGR02111">
    <property type="entry name" value="PQQ_syn_pqqC"/>
    <property type="match status" value="1"/>
</dbReference>
<protein>
    <recommendedName>
        <fullName evidence="3">Pyrroloquinoline-quinone synthase</fullName>
        <ecNumber evidence="3">1.3.3.11</ecNumber>
    </recommendedName>
    <alternativeName>
        <fullName evidence="3">Coenzyme PQQ synthesis protein C</fullName>
    </alternativeName>
    <alternativeName>
        <fullName evidence="3">Pyrroloquinoline quinone biosynthesis protein C</fullName>
    </alternativeName>
</protein>
<dbReference type="PANTHER" id="PTHR40279:SF3">
    <property type="entry name" value="4-AMINOBENZOATE SYNTHASE"/>
    <property type="match status" value="1"/>
</dbReference>
<comment type="function">
    <text evidence="3">Ring cyclization and eight-electron oxidation of 3a-(2-amino-2-carboxyethyl)-4,5-dioxo-4,5,6,7,8,9-hexahydroquinoline-7,9-dicarboxylic-acid to PQQ.</text>
</comment>
<evidence type="ECO:0000313" key="6">
    <source>
        <dbReference type="Proteomes" id="UP000186002"/>
    </source>
</evidence>
<organism evidence="5 6">
    <name type="scientific">Roseibium suaedae</name>
    <dbReference type="NCBI Taxonomy" id="735517"/>
    <lineage>
        <taxon>Bacteria</taxon>
        <taxon>Pseudomonadati</taxon>
        <taxon>Pseudomonadota</taxon>
        <taxon>Alphaproteobacteria</taxon>
        <taxon>Hyphomicrobiales</taxon>
        <taxon>Stappiaceae</taxon>
        <taxon>Roseibium</taxon>
    </lineage>
</organism>
<evidence type="ECO:0000256" key="2">
    <source>
        <dbReference type="ARBA" id="ARBA00023002"/>
    </source>
</evidence>
<dbReference type="Gene3D" id="1.20.910.10">
    <property type="entry name" value="Heme oxygenase-like"/>
    <property type="match status" value="1"/>
</dbReference>
<evidence type="ECO:0000259" key="4">
    <source>
        <dbReference type="Pfam" id="PF03070"/>
    </source>
</evidence>
<dbReference type="PANTHER" id="PTHR40279">
    <property type="entry name" value="PQQC-LIKE PROTEIN"/>
    <property type="match status" value="1"/>
</dbReference>
<dbReference type="HAMAP" id="MF_00654">
    <property type="entry name" value="PQQ_syn_PqqC"/>
    <property type="match status" value="1"/>
</dbReference>
<comment type="similarity">
    <text evidence="3">Belongs to the PqqC family.</text>
</comment>
<gene>
    <name evidence="3" type="primary">pqqC</name>
    <name evidence="5" type="ORF">SAMN05444272_3722</name>
</gene>
<dbReference type="InterPro" id="IPR016084">
    <property type="entry name" value="Haem_Oase-like_multi-hlx"/>
</dbReference>
<proteinExistence type="inferred from homology"/>
<dbReference type="GO" id="GO:0033732">
    <property type="term" value="F:pyrroloquinoline-quinone synthase activity"/>
    <property type="evidence" value="ECO:0007669"/>
    <property type="project" value="UniProtKB-EC"/>
</dbReference>
<evidence type="ECO:0000256" key="3">
    <source>
        <dbReference type="HAMAP-Rule" id="MF_00654"/>
    </source>
</evidence>
<evidence type="ECO:0000256" key="1">
    <source>
        <dbReference type="ARBA" id="ARBA00022905"/>
    </source>
</evidence>
<name>A0A1M7N647_9HYPH</name>
<keyword evidence="6" id="KW-1185">Reference proteome</keyword>
<accession>A0A1M7N647</accession>
<feature type="domain" description="Thiaminase-2/PQQC" evidence="4">
    <location>
        <begin position="54"/>
        <end position="255"/>
    </location>
</feature>
<keyword evidence="2 3" id="KW-0560">Oxidoreductase</keyword>
<dbReference type="InterPro" id="IPR004305">
    <property type="entry name" value="Thiaminase-2/PQQC"/>
</dbReference>
<dbReference type="EMBL" id="FRBW01000004">
    <property type="protein sequence ID" value="SHM98986.1"/>
    <property type="molecule type" value="Genomic_DNA"/>
</dbReference>
<dbReference type="STRING" id="735517.SAMN05444272_3722"/>
<sequence>MTLQATLTRAMPVPEPIGSGVAATVADDIRKAGRLLPPKELEDALRTAGFARYHIHHPFHKLMNAGELTKGQMQAWALNRYCYQSAIPKKDAIILSRSEDPEFRREWRKRIADHDGEDGAAIDGGIKRWLKLAEGLDLDLQMVQSRRYALPATRFAVGAYIDLVASSSILVAVASSLTELFSPIAIGERVPAMLARYAYINEDTLSYFTPRLHQAPRDAEHALSLVTRWADTPDKQADAIEALLAKCDILWAMLDALHSAYVTPGAIPPGAFIPPPLQE</sequence>
<dbReference type="RefSeq" id="WP_235860640.1">
    <property type="nucleotide sequence ID" value="NZ_FRBW01000004.1"/>
</dbReference>
<dbReference type="InterPro" id="IPR039068">
    <property type="entry name" value="PqqC-like"/>
</dbReference>
<dbReference type="EC" id="1.3.3.11" evidence="3"/>
<evidence type="ECO:0000313" key="5">
    <source>
        <dbReference type="EMBL" id="SHM98986.1"/>
    </source>
</evidence>
<keyword evidence="1 3" id="KW-0884">PQQ biosynthesis</keyword>
<comment type="catalytic activity">
    <reaction evidence="3">
        <text>6-(2-amino-2-carboxyethyl)-7,8-dioxo-1,2,3,4,7,8-hexahydroquinoline-2,4-dicarboxylate + 3 O2 = pyrroloquinoline quinone + 2 H2O2 + 2 H2O + H(+)</text>
        <dbReference type="Rhea" id="RHEA:10692"/>
        <dbReference type="ChEBI" id="CHEBI:15377"/>
        <dbReference type="ChEBI" id="CHEBI:15378"/>
        <dbReference type="ChEBI" id="CHEBI:15379"/>
        <dbReference type="ChEBI" id="CHEBI:16240"/>
        <dbReference type="ChEBI" id="CHEBI:58442"/>
        <dbReference type="ChEBI" id="CHEBI:58778"/>
        <dbReference type="EC" id="1.3.3.11"/>
    </reaction>
</comment>
<dbReference type="Proteomes" id="UP000186002">
    <property type="component" value="Unassembled WGS sequence"/>
</dbReference>
<comment type="pathway">
    <text evidence="3">Cofactor biosynthesis; pyrroloquinoline quinone biosynthesis.</text>
</comment>
<reference evidence="5 6" key="1">
    <citation type="submission" date="2016-11" db="EMBL/GenBank/DDBJ databases">
        <authorList>
            <person name="Jaros S."/>
            <person name="Januszkiewicz K."/>
            <person name="Wedrychowicz H."/>
        </authorList>
    </citation>
    <scope>NUCLEOTIDE SEQUENCE [LARGE SCALE GENOMIC DNA]</scope>
    <source>
        <strain evidence="5 6">DSM 22153</strain>
    </source>
</reference>
<dbReference type="AlphaFoldDB" id="A0A1M7N647"/>